<sequence>MGDHMPVFRSLCELFPQVDPRMLKAVAIEHHNDPDSAVVAVLDEIMPSMTGSVGTSSVHHEPVVSMDDFPRNLSVNHGVRETGSSSSAGPVLISSIHHEPAVFGDDLVRHLSANHGVRGTGSSSSAGYIVRDEANGSVDSARCTSSKETITDMQKKKTQAFHVTREHIEFPFYSAPELNDKLCDLTLEDHLKSCYTSNLDHSDNQAGKGRSLLDHSDKQAGSSSSAGYTVRDEANGSVDSARCTSSKETITDMQKKKTPAFHVTREHIEFPFYSAPELNDKLCDLTLEDHLKSCYTSNLDHSDNQAGKGRSLSSGYIIQPLMGKNGNGSIDLNVAQIQEQDFDVAIPVGDYISEDISLKFPCNYLEVSSKTSDLVPNIEVSPKLLNIESDALAPALDLPITDIRESFVVSSALLVQKDENNADIDYNTQQSGHTIEHGDIDLIPDLNSNHSVSMASTHSSQSASIESLEDSIADAKNKKNDLLPSLQLVTKMIEDVELLEEKAEVAKHESSIAGASILTKVEELKEMLNHAKEANDMHAGEVFGERSILTTEARELQSRLQRLSEERNSYLVVIEEIRQTLEERLAAAQLEYEAAEKEKIEKEASAQALLSKQEKEMNAIVEESIKLQKEAEENLKLKDFLVERGQIVDTLQGEMAVICEDVSQLKRIVDGRLSWSKLQRSTISSLSSSLHSSSLHKSGSLSDRTVEAVESTDKHTVAEGARPAVEDPDVEMLDGCDNESASWVVEDNIKQQRRSNEDGWEFCWAEDA</sequence>
<protein>
    <submittedName>
        <fullName evidence="1">Uncharacterized protein</fullName>
    </submittedName>
</protein>
<reference evidence="1" key="1">
    <citation type="submission" date="2021-05" db="EMBL/GenBank/DDBJ databases">
        <authorList>
            <person name="Scholz U."/>
            <person name="Mascher M."/>
            <person name="Fiebig A."/>
        </authorList>
    </citation>
    <scope>NUCLEOTIDE SEQUENCE [LARGE SCALE GENOMIC DNA]</scope>
</reference>
<dbReference type="EnsemblPlants" id="AVESA.00010b.r2.1AG0054090.1">
    <property type="protein sequence ID" value="AVESA.00010b.r2.1AG0054090.1.CDS"/>
    <property type="gene ID" value="AVESA.00010b.r2.1AG0054090"/>
</dbReference>
<evidence type="ECO:0000313" key="2">
    <source>
        <dbReference type="Proteomes" id="UP001732700"/>
    </source>
</evidence>
<reference evidence="1" key="2">
    <citation type="submission" date="2025-09" db="UniProtKB">
        <authorList>
            <consortium name="EnsemblPlants"/>
        </authorList>
    </citation>
    <scope>IDENTIFICATION</scope>
</reference>
<keyword evidence="2" id="KW-1185">Reference proteome</keyword>
<dbReference type="Proteomes" id="UP001732700">
    <property type="component" value="Chromosome 1A"/>
</dbReference>
<organism evidence="1 2">
    <name type="scientific">Avena sativa</name>
    <name type="common">Oat</name>
    <dbReference type="NCBI Taxonomy" id="4498"/>
    <lineage>
        <taxon>Eukaryota</taxon>
        <taxon>Viridiplantae</taxon>
        <taxon>Streptophyta</taxon>
        <taxon>Embryophyta</taxon>
        <taxon>Tracheophyta</taxon>
        <taxon>Spermatophyta</taxon>
        <taxon>Magnoliopsida</taxon>
        <taxon>Liliopsida</taxon>
        <taxon>Poales</taxon>
        <taxon>Poaceae</taxon>
        <taxon>BOP clade</taxon>
        <taxon>Pooideae</taxon>
        <taxon>Poodae</taxon>
        <taxon>Poeae</taxon>
        <taxon>Poeae Chloroplast Group 1 (Aveneae type)</taxon>
        <taxon>Aveninae</taxon>
        <taxon>Avena</taxon>
    </lineage>
</organism>
<name>A0ACD5THH1_AVESA</name>
<accession>A0ACD5THH1</accession>
<proteinExistence type="predicted"/>
<evidence type="ECO:0000313" key="1">
    <source>
        <dbReference type="EnsemblPlants" id="AVESA.00010b.r2.1AG0054090.1.CDS"/>
    </source>
</evidence>